<organism evidence="2 3">
    <name type="scientific">Phytophthora cactorum</name>
    <dbReference type="NCBI Taxonomy" id="29920"/>
    <lineage>
        <taxon>Eukaryota</taxon>
        <taxon>Sar</taxon>
        <taxon>Stramenopiles</taxon>
        <taxon>Oomycota</taxon>
        <taxon>Peronosporomycetes</taxon>
        <taxon>Peronosporales</taxon>
        <taxon>Peronosporaceae</taxon>
        <taxon>Phytophthora</taxon>
    </lineage>
</organism>
<feature type="non-terminal residue" evidence="2">
    <location>
        <position position="158"/>
    </location>
</feature>
<evidence type="ECO:0000313" key="2">
    <source>
        <dbReference type="EMBL" id="KAG3183893.1"/>
    </source>
</evidence>
<evidence type="ECO:0000313" key="3">
    <source>
        <dbReference type="Proteomes" id="UP000760860"/>
    </source>
</evidence>
<gene>
    <name evidence="2" type="ORF">PC129_g25321</name>
</gene>
<comment type="caution">
    <text evidence="2">The sequence shown here is derived from an EMBL/GenBank/DDBJ whole genome shotgun (WGS) entry which is preliminary data.</text>
</comment>
<sequence length="158" mass="17904">MSLYNAQWEDQIKEFRKNRRLLVARGISFSVTRATVEAYIRVKLTKPNSVIFFWPPSSALLRNPARHMGWVVLGFDQRSDARTAEVDLQNCELNSRQFRVDRASRTAVWTFSPLSFASNANASQSMPQDLRDCGRLLPPLPPPPLPLPPLPLPPLPLP</sequence>
<accession>A0A8T1GXH7</accession>
<dbReference type="AlphaFoldDB" id="A0A8T1GXH7"/>
<feature type="region of interest" description="Disordered" evidence="1">
    <location>
        <begin position="120"/>
        <end position="158"/>
    </location>
</feature>
<proteinExistence type="predicted"/>
<dbReference type="Proteomes" id="UP000760860">
    <property type="component" value="Unassembled WGS sequence"/>
</dbReference>
<evidence type="ECO:0000256" key="1">
    <source>
        <dbReference type="SAM" id="MobiDB-lite"/>
    </source>
</evidence>
<protein>
    <submittedName>
        <fullName evidence="2">Uncharacterized protein</fullName>
    </submittedName>
</protein>
<reference evidence="2" key="1">
    <citation type="submission" date="2018-05" db="EMBL/GenBank/DDBJ databases">
        <title>Effector identification in a new, highly contiguous assembly of the strawberry crown rot pathogen Phytophthora cactorum.</title>
        <authorList>
            <person name="Armitage A.D."/>
            <person name="Nellist C.F."/>
            <person name="Bates H."/>
            <person name="Vickerstaff R.J."/>
            <person name="Harrison R.J."/>
        </authorList>
    </citation>
    <scope>NUCLEOTIDE SEQUENCE</scope>
    <source>
        <strain evidence="2">P421</strain>
    </source>
</reference>
<name>A0A8T1GXH7_9STRA</name>
<dbReference type="EMBL" id="RCMV01005679">
    <property type="protein sequence ID" value="KAG3183893.1"/>
    <property type="molecule type" value="Genomic_DNA"/>
</dbReference>
<feature type="compositionally biased region" description="Pro residues" evidence="1">
    <location>
        <begin position="138"/>
        <end position="158"/>
    </location>
</feature>